<dbReference type="RefSeq" id="WP_144900599.1">
    <property type="nucleotide sequence ID" value="NZ_VLKN01000011.1"/>
</dbReference>
<keyword evidence="1" id="KW-0732">Signal</keyword>
<evidence type="ECO:0000313" key="2">
    <source>
        <dbReference type="EMBL" id="TWH99378.1"/>
    </source>
</evidence>
<name>A0A562KVC4_9GAMM</name>
<keyword evidence="3" id="KW-1185">Reference proteome</keyword>
<sequence>MQTSSPILHRVALALLLAPLLLAGCQKAGDALAEAALEKASGNKVDIDPDGKGGVTLKTEKGEVNINSGDDLPLPKGFPGDLFLPEAYRVESVMEMGGAQVLSLRTQGAVPALYVDARAAMAKQGWKETMAMQPQADNALVSFEKERRVAMLSFSAEDDDVVVGVQLGQKPQ</sequence>
<dbReference type="EMBL" id="VLKN01000011">
    <property type="protein sequence ID" value="TWH99378.1"/>
    <property type="molecule type" value="Genomic_DNA"/>
</dbReference>
<evidence type="ECO:0000313" key="3">
    <source>
        <dbReference type="Proteomes" id="UP000315167"/>
    </source>
</evidence>
<comment type="caution">
    <text evidence="2">The sequence shown here is derived from an EMBL/GenBank/DDBJ whole genome shotgun (WGS) entry which is preliminary data.</text>
</comment>
<reference evidence="2 3" key="1">
    <citation type="journal article" date="2015" name="Stand. Genomic Sci.">
        <title>Genomic Encyclopedia of Bacterial and Archaeal Type Strains, Phase III: the genomes of soil and plant-associated and newly described type strains.</title>
        <authorList>
            <person name="Whitman W.B."/>
            <person name="Woyke T."/>
            <person name="Klenk H.P."/>
            <person name="Zhou Y."/>
            <person name="Lilburn T.G."/>
            <person name="Beck B.J."/>
            <person name="De Vos P."/>
            <person name="Vandamme P."/>
            <person name="Eisen J.A."/>
            <person name="Garrity G."/>
            <person name="Hugenholtz P."/>
            <person name="Kyrpides N.C."/>
        </authorList>
    </citation>
    <scope>NUCLEOTIDE SEQUENCE [LARGE SCALE GENOMIC DNA]</scope>
    <source>
        <strain evidence="2 3">CGMCC 1.10821</strain>
    </source>
</reference>
<gene>
    <name evidence="2" type="ORF">IP90_03117</name>
</gene>
<feature type="chain" id="PRO_5022037072" description="Lipoprotein" evidence="1">
    <location>
        <begin position="24"/>
        <end position="172"/>
    </location>
</feature>
<dbReference type="OrthoDB" id="5975962at2"/>
<dbReference type="Proteomes" id="UP000315167">
    <property type="component" value="Unassembled WGS sequence"/>
</dbReference>
<accession>A0A562KVC4</accession>
<organism evidence="2 3">
    <name type="scientific">Luteimonas cucumeris</name>
    <dbReference type="NCBI Taxonomy" id="985012"/>
    <lineage>
        <taxon>Bacteria</taxon>
        <taxon>Pseudomonadati</taxon>
        <taxon>Pseudomonadota</taxon>
        <taxon>Gammaproteobacteria</taxon>
        <taxon>Lysobacterales</taxon>
        <taxon>Lysobacteraceae</taxon>
        <taxon>Luteimonas</taxon>
    </lineage>
</organism>
<evidence type="ECO:0000256" key="1">
    <source>
        <dbReference type="SAM" id="SignalP"/>
    </source>
</evidence>
<protein>
    <recommendedName>
        <fullName evidence="4">Lipoprotein</fullName>
    </recommendedName>
</protein>
<evidence type="ECO:0008006" key="4">
    <source>
        <dbReference type="Google" id="ProtNLM"/>
    </source>
</evidence>
<proteinExistence type="predicted"/>
<feature type="signal peptide" evidence="1">
    <location>
        <begin position="1"/>
        <end position="23"/>
    </location>
</feature>
<dbReference type="AlphaFoldDB" id="A0A562KVC4"/>